<dbReference type="PANTHER" id="PTHR43546:SF9">
    <property type="entry name" value="L-ASCORBATE-6-PHOSPHATE LACTONASE ULAG-RELATED"/>
    <property type="match status" value="1"/>
</dbReference>
<gene>
    <name evidence="3" type="ORF">ACFFGV_05190</name>
</gene>
<dbReference type="PANTHER" id="PTHR43546">
    <property type="entry name" value="UPF0173 METAL-DEPENDENT HYDROLASE MJ1163-RELATED"/>
    <property type="match status" value="1"/>
</dbReference>
<dbReference type="Proteomes" id="UP001589836">
    <property type="component" value="Unassembled WGS sequence"/>
</dbReference>
<dbReference type="EMBL" id="JBHLTP010000003">
    <property type="protein sequence ID" value="MFC0522987.1"/>
    <property type="molecule type" value="Genomic_DNA"/>
</dbReference>
<keyword evidence="4" id="KW-1185">Reference proteome</keyword>
<proteinExistence type="predicted"/>
<dbReference type="SUPFAM" id="SSF56281">
    <property type="entry name" value="Metallo-hydrolase/oxidoreductase"/>
    <property type="match status" value="1"/>
</dbReference>
<dbReference type="RefSeq" id="WP_377345510.1">
    <property type="nucleotide sequence ID" value="NZ_JBHLTP010000003.1"/>
</dbReference>
<evidence type="ECO:0000259" key="2">
    <source>
        <dbReference type="SMART" id="SM00849"/>
    </source>
</evidence>
<keyword evidence="1" id="KW-0378">Hydrolase</keyword>
<organism evidence="3 4">
    <name type="scientific">Pontibacillus salicampi</name>
    <dbReference type="NCBI Taxonomy" id="1449801"/>
    <lineage>
        <taxon>Bacteria</taxon>
        <taxon>Bacillati</taxon>
        <taxon>Bacillota</taxon>
        <taxon>Bacilli</taxon>
        <taxon>Bacillales</taxon>
        <taxon>Bacillaceae</taxon>
        <taxon>Pontibacillus</taxon>
    </lineage>
</organism>
<dbReference type="Gene3D" id="3.60.15.10">
    <property type="entry name" value="Ribonuclease Z/Hydroxyacylglutathione hydrolase-like"/>
    <property type="match status" value="1"/>
</dbReference>
<comment type="caution">
    <text evidence="3">The sequence shown here is derived from an EMBL/GenBank/DDBJ whole genome shotgun (WGS) entry which is preliminary data.</text>
</comment>
<dbReference type="Pfam" id="PF12706">
    <property type="entry name" value="Lactamase_B_2"/>
    <property type="match status" value="1"/>
</dbReference>
<dbReference type="InterPro" id="IPR001279">
    <property type="entry name" value="Metallo-B-lactamas"/>
</dbReference>
<dbReference type="SMART" id="SM00849">
    <property type="entry name" value="Lactamase_B"/>
    <property type="match status" value="1"/>
</dbReference>
<evidence type="ECO:0000313" key="3">
    <source>
        <dbReference type="EMBL" id="MFC0522987.1"/>
    </source>
</evidence>
<feature type="domain" description="Metallo-beta-lactamase" evidence="2">
    <location>
        <begin position="6"/>
        <end position="214"/>
    </location>
</feature>
<accession>A0ABV6LKR4</accession>
<name>A0ABV6LKR4_9BACI</name>
<evidence type="ECO:0000313" key="4">
    <source>
        <dbReference type="Proteomes" id="UP001589836"/>
    </source>
</evidence>
<protein>
    <submittedName>
        <fullName evidence="3">MBL fold metallo-hydrolase</fullName>
    </submittedName>
</protein>
<dbReference type="InterPro" id="IPR050114">
    <property type="entry name" value="UPF0173_UPF0282_UlaG_hydrolase"/>
</dbReference>
<evidence type="ECO:0000256" key="1">
    <source>
        <dbReference type="ARBA" id="ARBA00022801"/>
    </source>
</evidence>
<dbReference type="InterPro" id="IPR036866">
    <property type="entry name" value="RibonucZ/Hydroxyglut_hydro"/>
</dbReference>
<sequence length="252" mass="27890">MNIQLVRNATLLITYANKRILVDPFFAQKETMPAFPNTPHQHQANPIVDLPVSVEALVDADAVLVTHLHPDHFDEAAHNALPKQIPIYAQNEEDVIAIKEKGFGNVYSLEYITKISDIYVSITAGQHGHGEITKMTGTVSGFVFAHPQEPTLYVAGDTVWCEDVSHNIHTYHPDVVVVNAGAAQFLEGGPITMTKEDVGAVYQAAPNRSIVVTHMESLNHCLLSRDELKQYLSTHNMEDRTFVPDDGDVLPF</sequence>
<reference evidence="3 4" key="1">
    <citation type="submission" date="2024-09" db="EMBL/GenBank/DDBJ databases">
        <authorList>
            <person name="Sun Q."/>
            <person name="Mori K."/>
        </authorList>
    </citation>
    <scope>NUCLEOTIDE SEQUENCE [LARGE SCALE GENOMIC DNA]</scope>
    <source>
        <strain evidence="3 4">NCAIM B.02529</strain>
    </source>
</reference>